<keyword evidence="2 3" id="KW-0064">Aspartyl protease</keyword>
<dbReference type="GeneID" id="85496333"/>
<dbReference type="Proteomes" id="UP001233271">
    <property type="component" value="Chromosome 5"/>
</dbReference>
<keyword evidence="3" id="KW-0645">Protease</keyword>
<organism evidence="5 6">
    <name type="scientific">Cutaneotrichosporon cavernicola</name>
    <dbReference type="NCBI Taxonomy" id="279322"/>
    <lineage>
        <taxon>Eukaryota</taxon>
        <taxon>Fungi</taxon>
        <taxon>Dikarya</taxon>
        <taxon>Basidiomycota</taxon>
        <taxon>Agaricomycotina</taxon>
        <taxon>Tremellomycetes</taxon>
        <taxon>Trichosporonales</taxon>
        <taxon>Trichosporonaceae</taxon>
        <taxon>Cutaneotrichosporon</taxon>
    </lineage>
</organism>
<protein>
    <recommendedName>
        <fullName evidence="4">Peptidase A1 domain-containing protein</fullName>
    </recommendedName>
</protein>
<evidence type="ECO:0000259" key="4">
    <source>
        <dbReference type="PROSITE" id="PS51767"/>
    </source>
</evidence>
<keyword evidence="6" id="KW-1185">Reference proteome</keyword>
<dbReference type="AlphaFoldDB" id="A0AA48QWK1"/>
<dbReference type="Pfam" id="PF00026">
    <property type="entry name" value="Asp"/>
    <property type="match status" value="1"/>
</dbReference>
<dbReference type="PRINTS" id="PR00792">
    <property type="entry name" value="PEPSIN"/>
</dbReference>
<dbReference type="SUPFAM" id="SSF50630">
    <property type="entry name" value="Acid proteases"/>
    <property type="match status" value="1"/>
</dbReference>
<dbReference type="KEGG" id="ccac:CcaHIS019_0500910"/>
<dbReference type="PROSITE" id="PS51767">
    <property type="entry name" value="PEPTIDASE_A1"/>
    <property type="match status" value="1"/>
</dbReference>
<evidence type="ECO:0000313" key="5">
    <source>
        <dbReference type="EMBL" id="BEI92463.1"/>
    </source>
</evidence>
<dbReference type="InterPro" id="IPR033121">
    <property type="entry name" value="PEPTIDASE_A1"/>
</dbReference>
<name>A0AA48QWK1_9TREE</name>
<dbReference type="GO" id="GO:0004190">
    <property type="term" value="F:aspartic-type endopeptidase activity"/>
    <property type="evidence" value="ECO:0007669"/>
    <property type="project" value="UniProtKB-KW"/>
</dbReference>
<dbReference type="CDD" id="cd05471">
    <property type="entry name" value="pepsin_like"/>
    <property type="match status" value="1"/>
</dbReference>
<dbReference type="InterPro" id="IPR021109">
    <property type="entry name" value="Peptidase_aspartic_dom_sf"/>
</dbReference>
<evidence type="ECO:0000256" key="2">
    <source>
        <dbReference type="ARBA" id="ARBA00022750"/>
    </source>
</evidence>
<evidence type="ECO:0000313" key="6">
    <source>
        <dbReference type="Proteomes" id="UP001233271"/>
    </source>
</evidence>
<evidence type="ECO:0000256" key="3">
    <source>
        <dbReference type="RuleBase" id="RU000454"/>
    </source>
</evidence>
<gene>
    <name evidence="5" type="ORF">CcaverHIS019_0500910</name>
</gene>
<dbReference type="EMBL" id="AP028216">
    <property type="protein sequence ID" value="BEI92463.1"/>
    <property type="molecule type" value="Genomic_DNA"/>
</dbReference>
<dbReference type="RefSeq" id="XP_060457728.1">
    <property type="nucleotide sequence ID" value="XM_060601212.1"/>
</dbReference>
<reference evidence="5" key="1">
    <citation type="journal article" date="2023" name="BMC Genomics">
        <title>Chromosome-level genome assemblies of Cutaneotrichosporon spp. (Trichosporonales, Basidiomycota) reveal imbalanced evolution between nucleotide sequences and chromosome synteny.</title>
        <authorList>
            <person name="Kobayashi Y."/>
            <person name="Kayamori A."/>
            <person name="Aoki K."/>
            <person name="Shiwa Y."/>
            <person name="Matsutani M."/>
            <person name="Fujita N."/>
            <person name="Sugita T."/>
            <person name="Iwasaki W."/>
            <person name="Tanaka N."/>
            <person name="Takashima M."/>
        </authorList>
    </citation>
    <scope>NUCLEOTIDE SEQUENCE</scope>
    <source>
        <strain evidence="5">HIS019</strain>
    </source>
</reference>
<dbReference type="PROSITE" id="PS00141">
    <property type="entry name" value="ASP_PROTEASE"/>
    <property type="match status" value="1"/>
</dbReference>
<comment type="similarity">
    <text evidence="1 3">Belongs to the peptidase A1 family.</text>
</comment>
<dbReference type="GO" id="GO:0006508">
    <property type="term" value="P:proteolysis"/>
    <property type="evidence" value="ECO:0007669"/>
    <property type="project" value="UniProtKB-KW"/>
</dbReference>
<dbReference type="PANTHER" id="PTHR47966:SF6">
    <property type="entry name" value="PEPTIDASE A1 DOMAIN-CONTAINING PROTEIN"/>
    <property type="match status" value="1"/>
</dbReference>
<dbReference type="PANTHER" id="PTHR47966">
    <property type="entry name" value="BETA-SITE APP-CLEAVING ENZYME, ISOFORM A-RELATED"/>
    <property type="match status" value="1"/>
</dbReference>
<feature type="domain" description="Peptidase A1" evidence="4">
    <location>
        <begin position="71"/>
        <end position="411"/>
    </location>
</feature>
<accession>A0AA48QWK1</accession>
<sequence>MLLGLLLAAVVGAAPTAQTGISLPLRAPRAPLGDDADAFAVARGEHRRALAKYGYGRQKRDIDLKGWGYGYTVSVQVGTPPQTFDVMPDTGSYDFWLIGACDNTTECGDAKVYRTATSSSFQTTDMEFQAGPYVDGGVQRGMWGSDQVRVGQQAVYASVGVSNETLNWRLAMDGIMGFAPGATSIHTLPWWFLAVAEWTDKQFGMHLGRVPPNIGANKAGAAGYGDLTLGGVNHALFTGEIVYYPLLKGPQSTHWEISMRVVVGGKSVGSDLPALIDSGTTLVIGPAAYVEAFYEALPTLVLSVGGGQYVYKAAPLGAGLNFGGETYLFDDDDLCHLRGSKAWFAANGVDLPEDGDWCLGGVTGQGSLSNSGNVDTGDPAMLDFDFWIVGITFMKNVYTAFRAEPPAVGFAQLSPESNKKYAVSSAAATPTGRVPVATVSVVSGAGKIMPSVAVLVLGAALVLAL</sequence>
<keyword evidence="3" id="KW-0378">Hydrolase</keyword>
<proteinExistence type="inferred from homology"/>
<dbReference type="Gene3D" id="2.40.70.10">
    <property type="entry name" value="Acid Proteases"/>
    <property type="match status" value="2"/>
</dbReference>
<dbReference type="InterPro" id="IPR001969">
    <property type="entry name" value="Aspartic_peptidase_AS"/>
</dbReference>
<dbReference type="InterPro" id="IPR001461">
    <property type="entry name" value="Aspartic_peptidase_A1"/>
</dbReference>
<evidence type="ECO:0000256" key="1">
    <source>
        <dbReference type="ARBA" id="ARBA00007447"/>
    </source>
</evidence>
<dbReference type="InterPro" id="IPR034164">
    <property type="entry name" value="Pepsin-like_dom"/>
</dbReference>